<dbReference type="InterPro" id="IPR036278">
    <property type="entry name" value="Sialidase_sf"/>
</dbReference>
<keyword evidence="1" id="KW-0812">Transmembrane</keyword>
<protein>
    <recommendedName>
        <fullName evidence="3">LamG-like jellyroll fold domain-containing protein</fullName>
    </recommendedName>
</protein>
<accession>A0A0F9L4X7</accession>
<name>A0A0F9L4X7_9ZZZZ</name>
<evidence type="ECO:0000256" key="1">
    <source>
        <dbReference type="SAM" id="Phobius"/>
    </source>
</evidence>
<gene>
    <name evidence="2" type="ORF">LCGC14_1321200</name>
</gene>
<feature type="transmembrane region" description="Helical" evidence="1">
    <location>
        <begin position="360"/>
        <end position="382"/>
    </location>
</feature>
<keyword evidence="1" id="KW-1133">Transmembrane helix</keyword>
<feature type="transmembrane region" description="Helical" evidence="1">
    <location>
        <begin position="226"/>
        <end position="248"/>
    </location>
</feature>
<feature type="transmembrane region" description="Helical" evidence="1">
    <location>
        <begin position="254"/>
        <end position="273"/>
    </location>
</feature>
<evidence type="ECO:0008006" key="3">
    <source>
        <dbReference type="Google" id="ProtNLM"/>
    </source>
</evidence>
<feature type="transmembrane region" description="Helical" evidence="1">
    <location>
        <begin position="293"/>
        <end position="314"/>
    </location>
</feature>
<reference evidence="2" key="1">
    <citation type="journal article" date="2015" name="Nature">
        <title>Complex archaea that bridge the gap between prokaryotes and eukaryotes.</title>
        <authorList>
            <person name="Spang A."/>
            <person name="Saw J.H."/>
            <person name="Jorgensen S.L."/>
            <person name="Zaremba-Niedzwiedzka K."/>
            <person name="Martijn J."/>
            <person name="Lind A.E."/>
            <person name="van Eijk R."/>
            <person name="Schleper C."/>
            <person name="Guy L."/>
            <person name="Ettema T.J."/>
        </authorList>
    </citation>
    <scope>NUCLEOTIDE SEQUENCE</scope>
</reference>
<evidence type="ECO:0000313" key="2">
    <source>
        <dbReference type="EMBL" id="KKM82271.1"/>
    </source>
</evidence>
<feature type="transmembrane region" description="Helical" evidence="1">
    <location>
        <begin position="452"/>
        <end position="474"/>
    </location>
</feature>
<feature type="transmembrane region" description="Helical" evidence="1">
    <location>
        <begin position="426"/>
        <end position="446"/>
    </location>
</feature>
<dbReference type="SUPFAM" id="SSF49899">
    <property type="entry name" value="Concanavalin A-like lectins/glucanases"/>
    <property type="match status" value="1"/>
</dbReference>
<feature type="transmembrane region" description="Helical" evidence="1">
    <location>
        <begin position="388"/>
        <end position="414"/>
    </location>
</feature>
<dbReference type="EMBL" id="LAZR01007887">
    <property type="protein sequence ID" value="KKM82271.1"/>
    <property type="molecule type" value="Genomic_DNA"/>
</dbReference>
<dbReference type="SUPFAM" id="SSF50939">
    <property type="entry name" value="Sialidases"/>
    <property type="match status" value="1"/>
</dbReference>
<dbReference type="Pfam" id="PF13385">
    <property type="entry name" value="Laminin_G_3"/>
    <property type="match status" value="1"/>
</dbReference>
<sequence length="702" mass="72284">MASLFNDTLSEYLEVNSSPLTAYPFSISCWFNTDAPTQGQSPLFIGDRFVEARRAYLSVRTNSVLRYTLNGPGGSTNPETVNTVSANTWHHAFGASASASDHKVILDGDTGNKGTDATDVGSGVADWDRTSIGRLGDSTPSFYFSGKIAECAIWNVALTDEEAAILSKGFSPLLVRPQNLVAYWPLFRGEDADALNDRVGGLVLAATGVIDAVAHPDAMFRPAHQIIGRAAAVGGVTVLAALATATVLSPDAAVVTGAMVSAILATATALSPISTHINTVSAPVATATALSPVSIVSGVASIVGALATASALSWEATTSLGALVVGALGTATAQSYVALHINTVLASLSTAITTSWAATIITGGDVTVIAALATATALSYAATHVNTILVALPTATALSYTAAFIGGATIAGALSTATALSFDAAVIGGATIVAALSAATALSWAAAINPGITILAVLATATALAYAALVSVLADTTVYASANSLLYRQGICLGPVWIDVNTAYIFYVDGSADLVYQKTTDGGATWATAVSVKTGTLIKVSVWYDKWTPGNAGTLIHIAYTEADGDDLLYRNLDTLDDSLSTEVTVFTGASFTDGNWDTGAVDIVRARGGNLYIGFWGDAGGEFGFYRSTDTGATWTSRAQLADGNEADGILLMPGDETDKDDIWCIYWDRSDNALSLKVYDNSGDSWSESTIVGSVVDDNT</sequence>
<dbReference type="Gene3D" id="2.60.120.200">
    <property type="match status" value="1"/>
</dbReference>
<proteinExistence type="predicted"/>
<dbReference type="InterPro" id="IPR013320">
    <property type="entry name" value="ConA-like_dom_sf"/>
</dbReference>
<keyword evidence="1" id="KW-0472">Membrane</keyword>
<feature type="transmembrane region" description="Helical" evidence="1">
    <location>
        <begin position="320"/>
        <end position="339"/>
    </location>
</feature>
<dbReference type="InterPro" id="IPR015943">
    <property type="entry name" value="WD40/YVTN_repeat-like_dom_sf"/>
</dbReference>
<dbReference type="Gene3D" id="2.130.10.10">
    <property type="entry name" value="YVTN repeat-like/Quinoprotein amine dehydrogenase"/>
    <property type="match status" value="1"/>
</dbReference>
<comment type="caution">
    <text evidence="2">The sequence shown here is derived from an EMBL/GenBank/DDBJ whole genome shotgun (WGS) entry which is preliminary data.</text>
</comment>
<feature type="non-terminal residue" evidence="2">
    <location>
        <position position="702"/>
    </location>
</feature>
<dbReference type="AlphaFoldDB" id="A0A0F9L4X7"/>
<organism evidence="2">
    <name type="scientific">marine sediment metagenome</name>
    <dbReference type="NCBI Taxonomy" id="412755"/>
    <lineage>
        <taxon>unclassified sequences</taxon>
        <taxon>metagenomes</taxon>
        <taxon>ecological metagenomes</taxon>
    </lineage>
</organism>